<protein>
    <submittedName>
        <fullName evidence="2">Uncharacterized protein</fullName>
    </submittedName>
</protein>
<name>A0A7W4IZA9_9PROT</name>
<proteinExistence type="predicted"/>
<organism evidence="2 3">
    <name type="scientific">Gluconacetobacter asukensis</name>
    <dbReference type="NCBI Taxonomy" id="1017181"/>
    <lineage>
        <taxon>Bacteria</taxon>
        <taxon>Pseudomonadati</taxon>
        <taxon>Pseudomonadota</taxon>
        <taxon>Alphaproteobacteria</taxon>
        <taxon>Acetobacterales</taxon>
        <taxon>Acetobacteraceae</taxon>
        <taxon>Gluconacetobacter</taxon>
    </lineage>
</organism>
<reference evidence="2 3" key="1">
    <citation type="submission" date="2020-04" db="EMBL/GenBank/DDBJ databases">
        <title>Description of novel Gluconacetobacter.</title>
        <authorList>
            <person name="Sombolestani A."/>
        </authorList>
    </citation>
    <scope>NUCLEOTIDE SEQUENCE [LARGE SCALE GENOMIC DNA]</scope>
    <source>
        <strain evidence="2 3">LMG 27724</strain>
    </source>
</reference>
<keyword evidence="1" id="KW-0472">Membrane</keyword>
<keyword evidence="1" id="KW-1133">Transmembrane helix</keyword>
<keyword evidence="1" id="KW-0812">Transmembrane</keyword>
<feature type="transmembrane region" description="Helical" evidence="1">
    <location>
        <begin position="137"/>
        <end position="157"/>
    </location>
</feature>
<evidence type="ECO:0000313" key="3">
    <source>
        <dbReference type="Proteomes" id="UP000577891"/>
    </source>
</evidence>
<sequence>MPVPAENVAILKENLGIDPSSSPDVLLARISATVSTSSSPYTSAEMLEDYVQRGMPDVKDRVLDTIDEERRWRHAREEQEQNHRHAIEREEIALARARMDEEHRQQRRSQKNALVIALIGIIGALGGSYFLPAGVCIWVIVICVGGPSTATIAARLLDHRKS</sequence>
<evidence type="ECO:0000256" key="1">
    <source>
        <dbReference type="SAM" id="Phobius"/>
    </source>
</evidence>
<evidence type="ECO:0000313" key="2">
    <source>
        <dbReference type="EMBL" id="MBB2171756.1"/>
    </source>
</evidence>
<dbReference type="EMBL" id="JABEQE010000004">
    <property type="protein sequence ID" value="MBB2171756.1"/>
    <property type="molecule type" value="Genomic_DNA"/>
</dbReference>
<accession>A0A7W4IZA9</accession>
<dbReference type="AlphaFoldDB" id="A0A7W4IZA9"/>
<dbReference type="RefSeq" id="WP_182978357.1">
    <property type="nucleotide sequence ID" value="NZ_JABEQE010000004.1"/>
</dbReference>
<feature type="transmembrane region" description="Helical" evidence="1">
    <location>
        <begin position="113"/>
        <end position="131"/>
    </location>
</feature>
<comment type="caution">
    <text evidence="2">The sequence shown here is derived from an EMBL/GenBank/DDBJ whole genome shotgun (WGS) entry which is preliminary data.</text>
</comment>
<keyword evidence="3" id="KW-1185">Reference proteome</keyword>
<dbReference type="Proteomes" id="UP000577891">
    <property type="component" value="Unassembled WGS sequence"/>
</dbReference>
<gene>
    <name evidence="2" type="ORF">HLH35_06415</name>
</gene>